<dbReference type="Pfam" id="PF07223">
    <property type="entry name" value="DUF1421"/>
    <property type="match status" value="1"/>
</dbReference>
<comment type="caution">
    <text evidence="3">The sequence shown here is derived from an EMBL/GenBank/DDBJ whole genome shotgun (WGS) entry which is preliminary data.</text>
</comment>
<evidence type="ECO:0000313" key="4">
    <source>
        <dbReference type="Proteomes" id="UP001279734"/>
    </source>
</evidence>
<accession>A0AAD3XCX9</accession>
<dbReference type="PANTHER" id="PTHR31805">
    <property type="entry name" value="RECEPTOR-LIKE KINASE, PUTATIVE (DUF1421)-RELATED"/>
    <property type="match status" value="1"/>
</dbReference>
<dbReference type="Proteomes" id="UP001279734">
    <property type="component" value="Unassembled WGS sequence"/>
</dbReference>
<feature type="domain" description="DUF1421" evidence="2">
    <location>
        <begin position="478"/>
        <end position="521"/>
    </location>
</feature>
<evidence type="ECO:0000256" key="1">
    <source>
        <dbReference type="SAM" id="MobiDB-lite"/>
    </source>
</evidence>
<protein>
    <recommendedName>
        <fullName evidence="2">DUF1421 domain-containing protein</fullName>
    </recommendedName>
</protein>
<evidence type="ECO:0000313" key="3">
    <source>
        <dbReference type="EMBL" id="GMH01259.1"/>
    </source>
</evidence>
<gene>
    <name evidence="3" type="ORF">Nepgr_003098</name>
</gene>
<organism evidence="3 4">
    <name type="scientific">Nepenthes gracilis</name>
    <name type="common">Slender pitcher plant</name>
    <dbReference type="NCBI Taxonomy" id="150966"/>
    <lineage>
        <taxon>Eukaryota</taxon>
        <taxon>Viridiplantae</taxon>
        <taxon>Streptophyta</taxon>
        <taxon>Embryophyta</taxon>
        <taxon>Tracheophyta</taxon>
        <taxon>Spermatophyta</taxon>
        <taxon>Magnoliopsida</taxon>
        <taxon>eudicotyledons</taxon>
        <taxon>Gunneridae</taxon>
        <taxon>Pentapetalae</taxon>
        <taxon>Caryophyllales</taxon>
        <taxon>Nepenthaceae</taxon>
        <taxon>Nepenthes</taxon>
    </lineage>
</organism>
<feature type="region of interest" description="Disordered" evidence="1">
    <location>
        <begin position="282"/>
        <end position="326"/>
    </location>
</feature>
<dbReference type="AlphaFoldDB" id="A0AAD3XCX9"/>
<feature type="compositionally biased region" description="Pro residues" evidence="1">
    <location>
        <begin position="282"/>
        <end position="292"/>
    </location>
</feature>
<proteinExistence type="predicted"/>
<reference evidence="3" key="1">
    <citation type="submission" date="2023-05" db="EMBL/GenBank/DDBJ databases">
        <title>Nepenthes gracilis genome sequencing.</title>
        <authorList>
            <person name="Fukushima K."/>
        </authorList>
    </citation>
    <scope>NUCLEOTIDE SEQUENCE</scope>
    <source>
        <strain evidence="3">SING2019-196</strain>
    </source>
</reference>
<dbReference type="EMBL" id="BSYO01000002">
    <property type="protein sequence ID" value="GMH01259.1"/>
    <property type="molecule type" value="Genomic_DNA"/>
</dbReference>
<keyword evidence="4" id="KW-1185">Reference proteome</keyword>
<dbReference type="PANTHER" id="PTHR31805:SF15">
    <property type="entry name" value="DUF1421 DOMAIN-CONTAINING PROTEIN"/>
    <property type="match status" value="1"/>
</dbReference>
<dbReference type="InterPro" id="IPR010820">
    <property type="entry name" value="DUF1421"/>
</dbReference>
<sequence length="527" mass="58152">MPMAEPSQTRKQQDNISSTCWSSLGNWGSSVTQSFEIDEFMEKRIMDLTFNSQSIGNYFSDSDSPDDDHTPNMNEDYVIPSYDFHPIRHIGPSKSLSSGFRSSSSMDHQDSAEVFEDKICRSSRVLLISMIDDTIKKHSEDLLHAVYGVSARITQLESRTRQLENLMDDLKESIEFNFGRTDGDLRHLENILREVHAGVQFLRDKQEITEAQLLLTKLQLPQMNRISSQNQKADVETISAHQDATSVAQQLHGSFSVASSLPPAVPPLPSIASFFASHQIAPPPLQPPPPSGVIPWLPENQIPPVSQPGNLPPSQVLRPPPPMPHEPYQLSPHYPQGLKVPQMYELQPPFSAANAQFPPPPILQLAEIPSSIRPSSKTTGRAPTSEQFYSGYSQSIIGPPANSPDCYLYSQHHDHESACYRSSAIKPSHPSSPIFAPNCPSNQSRSPTAQVLPYALPTASTLELAAAGSGGNESKIPVDDVVNKITVMGFRQNVVRETVMKLMESGQPVDLNAVLDKLMSHEKINLV</sequence>
<name>A0AAD3XCX9_NEPGR</name>
<evidence type="ECO:0000259" key="2">
    <source>
        <dbReference type="Pfam" id="PF07223"/>
    </source>
</evidence>